<dbReference type="Proteomes" id="UP000829196">
    <property type="component" value="Unassembled WGS sequence"/>
</dbReference>
<gene>
    <name evidence="1" type="ORF">KFK09_021818</name>
</gene>
<reference evidence="1" key="1">
    <citation type="journal article" date="2022" name="Front. Genet.">
        <title>Chromosome-Scale Assembly of the Dendrobium nobile Genome Provides Insights Into the Molecular Mechanism of the Biosynthesis of the Medicinal Active Ingredient of Dendrobium.</title>
        <authorList>
            <person name="Xu Q."/>
            <person name="Niu S.-C."/>
            <person name="Li K.-L."/>
            <person name="Zheng P.-J."/>
            <person name="Zhang X.-J."/>
            <person name="Jia Y."/>
            <person name="Liu Y."/>
            <person name="Niu Y.-X."/>
            <person name="Yu L.-H."/>
            <person name="Chen D.-F."/>
            <person name="Zhang G.-Q."/>
        </authorList>
    </citation>
    <scope>NUCLEOTIDE SEQUENCE</scope>
    <source>
        <tissue evidence="1">Leaf</tissue>
    </source>
</reference>
<accession>A0A8T3AGT3</accession>
<dbReference type="OrthoDB" id="1934171at2759"/>
<evidence type="ECO:0000313" key="1">
    <source>
        <dbReference type="EMBL" id="KAI0495517.1"/>
    </source>
</evidence>
<evidence type="ECO:0000313" key="2">
    <source>
        <dbReference type="Proteomes" id="UP000829196"/>
    </source>
</evidence>
<comment type="caution">
    <text evidence="1">The sequence shown here is derived from an EMBL/GenBank/DDBJ whole genome shotgun (WGS) entry which is preliminary data.</text>
</comment>
<dbReference type="EMBL" id="JAGYWB010000016">
    <property type="protein sequence ID" value="KAI0495517.1"/>
    <property type="molecule type" value="Genomic_DNA"/>
</dbReference>
<sequence length="94" mass="10489">MASSSLPSDEARFSQSSLHQRNDFASFGNSSIPPWRSANEEIEHVSVRQVVSCLPMDSAAVRKVDLFGNLRIYAYFQLPEAFRRLLRPSSSLGA</sequence>
<keyword evidence="2" id="KW-1185">Reference proteome</keyword>
<name>A0A8T3AGT3_DENNO</name>
<proteinExistence type="predicted"/>
<dbReference type="AlphaFoldDB" id="A0A8T3AGT3"/>
<organism evidence="1 2">
    <name type="scientific">Dendrobium nobile</name>
    <name type="common">Orchid</name>
    <dbReference type="NCBI Taxonomy" id="94219"/>
    <lineage>
        <taxon>Eukaryota</taxon>
        <taxon>Viridiplantae</taxon>
        <taxon>Streptophyta</taxon>
        <taxon>Embryophyta</taxon>
        <taxon>Tracheophyta</taxon>
        <taxon>Spermatophyta</taxon>
        <taxon>Magnoliopsida</taxon>
        <taxon>Liliopsida</taxon>
        <taxon>Asparagales</taxon>
        <taxon>Orchidaceae</taxon>
        <taxon>Epidendroideae</taxon>
        <taxon>Malaxideae</taxon>
        <taxon>Dendrobiinae</taxon>
        <taxon>Dendrobium</taxon>
    </lineage>
</organism>
<protein>
    <submittedName>
        <fullName evidence="1">Uncharacterized protein</fullName>
    </submittedName>
</protein>